<dbReference type="EMBL" id="PEWV01000071">
    <property type="protein sequence ID" value="PIU41043.1"/>
    <property type="molecule type" value="Genomic_DNA"/>
</dbReference>
<dbReference type="AlphaFoldDB" id="A0A2J0KYY1"/>
<dbReference type="SUPFAM" id="SSF46785">
    <property type="entry name" value="Winged helix' DNA-binding domain"/>
    <property type="match status" value="1"/>
</dbReference>
<evidence type="ECO:0000256" key="5">
    <source>
        <dbReference type="HAMAP-Rule" id="MF_00081"/>
    </source>
</evidence>
<dbReference type="InterPro" id="IPR036390">
    <property type="entry name" value="WH_DNA-bd_sf"/>
</dbReference>
<dbReference type="SUPFAM" id="SSF55781">
    <property type="entry name" value="GAF domain-like"/>
    <property type="match status" value="1"/>
</dbReference>
<sequence length="345" mass="39521">MVNEKDKRIREERVLEIVIQSYILTGTPVSSRYVSRKLDLSSATIRNIMADLEDTGFINHPHTSAGRVPTDKGYRLYVDSLMRLKKIADKEIDAIRAEYRSKLKSLEDMFEKTAHILSNVTNCAGLILFQNEEQGFLKHINLVLLSKKNVLVSLELKTGFIKDYIIEIDYPAAQILLDEISNFLNKELYNMTLKEIKDYLVKNLEEEREVSYRLVETAYEIMVAILMEGLHKKLYFDGTSHILAYPEFKDQRKLESVLKFFEDRETISNILSGDLEDDNLKIYIGSESGIHGFDELSLITAGFKFSDKNAGKLGVIGPTRMDYDRVVPIVDLLSNALTKILSFNE</sequence>
<proteinExistence type="inferred from homology"/>
<reference evidence="7 8" key="1">
    <citation type="submission" date="2017-09" db="EMBL/GenBank/DDBJ databases">
        <title>Depth-based differentiation of microbial function through sediment-hosted aquifers and enrichment of novel symbionts in the deep terrestrial subsurface.</title>
        <authorList>
            <person name="Probst A.J."/>
            <person name="Ladd B."/>
            <person name="Jarett J.K."/>
            <person name="Geller-Mcgrath D.E."/>
            <person name="Sieber C.M."/>
            <person name="Emerson J.B."/>
            <person name="Anantharaman K."/>
            <person name="Thomas B.C."/>
            <person name="Malmstrom R."/>
            <person name="Stieglmeier M."/>
            <person name="Klingl A."/>
            <person name="Woyke T."/>
            <person name="Ryan C.M."/>
            <person name="Banfield J.F."/>
        </authorList>
    </citation>
    <scope>NUCLEOTIDE SEQUENCE [LARGE SCALE GENOMIC DNA]</scope>
    <source>
        <strain evidence="7">CG07_land_8_20_14_0_80_42_15</strain>
    </source>
</reference>
<keyword evidence="1 5" id="KW-0678">Repressor</keyword>
<organism evidence="7 8">
    <name type="scientific">Candidatus Aquitaenariimonas noxiae</name>
    <dbReference type="NCBI Taxonomy" id="1974741"/>
    <lineage>
        <taxon>Bacteria</taxon>
        <taxon>Pseudomonadati</taxon>
        <taxon>Candidatus Omnitrophota</taxon>
        <taxon>Candidatus Aquitaenariimonas</taxon>
    </lineage>
</organism>
<dbReference type="InterPro" id="IPR023120">
    <property type="entry name" value="WHTH_transcript_rep_HrcA_IDD"/>
</dbReference>
<evidence type="ECO:0000256" key="2">
    <source>
        <dbReference type="ARBA" id="ARBA00023015"/>
    </source>
</evidence>
<feature type="domain" description="Heat-inducible transcription repressor HrcA C-terminal" evidence="6">
    <location>
        <begin position="107"/>
        <end position="327"/>
    </location>
</feature>
<keyword evidence="2 5" id="KW-0805">Transcription regulation</keyword>
<evidence type="ECO:0000313" key="7">
    <source>
        <dbReference type="EMBL" id="PIU41043.1"/>
    </source>
</evidence>
<dbReference type="HAMAP" id="MF_00081">
    <property type="entry name" value="HrcA"/>
    <property type="match status" value="1"/>
</dbReference>
<dbReference type="InterPro" id="IPR029016">
    <property type="entry name" value="GAF-like_dom_sf"/>
</dbReference>
<dbReference type="Gene3D" id="3.30.390.60">
    <property type="entry name" value="Heat-inducible transcription repressor hrca homolog, domain 3"/>
    <property type="match status" value="1"/>
</dbReference>
<comment type="similarity">
    <text evidence="5">Belongs to the HrcA family.</text>
</comment>
<dbReference type="NCBIfam" id="TIGR00331">
    <property type="entry name" value="hrcA"/>
    <property type="match status" value="1"/>
</dbReference>
<evidence type="ECO:0000256" key="1">
    <source>
        <dbReference type="ARBA" id="ARBA00022491"/>
    </source>
</evidence>
<dbReference type="PANTHER" id="PTHR34824">
    <property type="entry name" value="HEAT-INDUCIBLE TRANSCRIPTION REPRESSOR HRCA"/>
    <property type="match status" value="1"/>
</dbReference>
<evidence type="ECO:0000256" key="4">
    <source>
        <dbReference type="ARBA" id="ARBA00023163"/>
    </source>
</evidence>
<accession>A0A2J0KYY1</accession>
<dbReference type="InterPro" id="IPR036388">
    <property type="entry name" value="WH-like_DNA-bd_sf"/>
</dbReference>
<protein>
    <recommendedName>
        <fullName evidence="5">Heat-inducible transcription repressor HrcA</fullName>
    </recommendedName>
</protein>
<evidence type="ECO:0000256" key="3">
    <source>
        <dbReference type="ARBA" id="ARBA00023016"/>
    </source>
</evidence>
<gene>
    <name evidence="5 7" type="primary">hrcA</name>
    <name evidence="7" type="ORF">COS99_06820</name>
</gene>
<dbReference type="InterPro" id="IPR002571">
    <property type="entry name" value="HrcA"/>
</dbReference>
<dbReference type="Gene3D" id="1.10.10.10">
    <property type="entry name" value="Winged helix-like DNA-binding domain superfamily/Winged helix DNA-binding domain"/>
    <property type="match status" value="1"/>
</dbReference>
<name>A0A2J0KYY1_9BACT</name>
<dbReference type="Pfam" id="PF01628">
    <property type="entry name" value="HrcA"/>
    <property type="match status" value="1"/>
</dbReference>
<dbReference type="PIRSF" id="PIRSF005485">
    <property type="entry name" value="HrcA"/>
    <property type="match status" value="1"/>
</dbReference>
<comment type="function">
    <text evidence="5">Negative regulator of class I heat shock genes (grpE-dnaK-dnaJ and groELS operons). Prevents heat-shock induction of these operons.</text>
</comment>
<evidence type="ECO:0000259" key="6">
    <source>
        <dbReference type="Pfam" id="PF01628"/>
    </source>
</evidence>
<dbReference type="PANTHER" id="PTHR34824:SF1">
    <property type="entry name" value="HEAT-INDUCIBLE TRANSCRIPTION REPRESSOR HRCA"/>
    <property type="match status" value="1"/>
</dbReference>
<evidence type="ECO:0000313" key="8">
    <source>
        <dbReference type="Proteomes" id="UP000230052"/>
    </source>
</evidence>
<keyword evidence="3 5" id="KW-0346">Stress response</keyword>
<comment type="caution">
    <text evidence="7">The sequence shown here is derived from an EMBL/GenBank/DDBJ whole genome shotgun (WGS) entry which is preliminary data.</text>
</comment>
<dbReference type="InterPro" id="IPR021153">
    <property type="entry name" value="HrcA_C"/>
</dbReference>
<dbReference type="GO" id="GO:0045892">
    <property type="term" value="P:negative regulation of DNA-templated transcription"/>
    <property type="evidence" value="ECO:0007669"/>
    <property type="project" value="UniProtKB-UniRule"/>
</dbReference>
<dbReference type="Proteomes" id="UP000230052">
    <property type="component" value="Unassembled WGS sequence"/>
</dbReference>
<dbReference type="Gene3D" id="3.30.450.40">
    <property type="match status" value="1"/>
</dbReference>
<dbReference type="GO" id="GO:0003677">
    <property type="term" value="F:DNA binding"/>
    <property type="evidence" value="ECO:0007669"/>
    <property type="project" value="InterPro"/>
</dbReference>
<keyword evidence="4 5" id="KW-0804">Transcription</keyword>